<keyword evidence="6 15" id="KW-0547">Nucleotide-binding</keyword>
<reference evidence="18" key="1">
    <citation type="submission" date="2016-11" db="UniProtKB">
        <authorList>
            <consortium name="WormBaseParasite"/>
        </authorList>
    </citation>
    <scope>IDENTIFICATION</scope>
    <source>
        <strain evidence="18">pt0022</strain>
    </source>
</reference>
<evidence type="ECO:0000256" key="8">
    <source>
        <dbReference type="ARBA" id="ARBA00022771"/>
    </source>
</evidence>
<dbReference type="InterPro" id="IPR011011">
    <property type="entry name" value="Znf_FYVE_PHD"/>
</dbReference>
<evidence type="ECO:0000256" key="9">
    <source>
        <dbReference type="ARBA" id="ARBA00022777"/>
    </source>
</evidence>
<dbReference type="Pfam" id="PF00118">
    <property type="entry name" value="Cpn60_TCP1"/>
    <property type="match status" value="1"/>
</dbReference>
<evidence type="ECO:0000313" key="18">
    <source>
        <dbReference type="WBParaSite" id="maker-PairedContig_852-snap-gene-0.13-mRNA-1"/>
    </source>
</evidence>
<evidence type="ECO:0000256" key="3">
    <source>
        <dbReference type="ARBA" id="ARBA00022553"/>
    </source>
</evidence>
<feature type="domain" description="PIPK" evidence="17">
    <location>
        <begin position="1274"/>
        <end position="1597"/>
    </location>
</feature>
<dbReference type="InterPro" id="IPR027484">
    <property type="entry name" value="PInositol-4-P-5-kinase_N"/>
</dbReference>
<dbReference type="PANTHER" id="PTHR45748">
    <property type="entry name" value="1-PHOSPHATIDYLINOSITOL 3-PHOSPHATE 5-KINASE-RELATED"/>
    <property type="match status" value="1"/>
</dbReference>
<dbReference type="GO" id="GO:0005524">
    <property type="term" value="F:ATP binding"/>
    <property type="evidence" value="ECO:0007669"/>
    <property type="project" value="UniProtKB-UniRule"/>
</dbReference>
<name>A0A1I8F144_WUCBA</name>
<dbReference type="SUPFAM" id="SSF52029">
    <property type="entry name" value="GroEL apical domain-like"/>
    <property type="match status" value="1"/>
</dbReference>
<dbReference type="SUPFAM" id="SSF57903">
    <property type="entry name" value="FYVE/PHD zinc finger"/>
    <property type="match status" value="1"/>
</dbReference>
<dbReference type="PROSITE" id="PS51455">
    <property type="entry name" value="PIPK"/>
    <property type="match status" value="1"/>
</dbReference>
<proteinExistence type="predicted"/>
<evidence type="ECO:0000256" key="13">
    <source>
        <dbReference type="ARBA" id="ARBA00052820"/>
    </source>
</evidence>
<comment type="subcellular location">
    <subcellularLocation>
        <location evidence="1">Endosome membrane</location>
    </subcellularLocation>
</comment>
<dbReference type="PROSITE" id="PS50178">
    <property type="entry name" value="ZF_FYVE"/>
    <property type="match status" value="1"/>
</dbReference>
<dbReference type="InterPro" id="IPR000306">
    <property type="entry name" value="Znf_FYVE"/>
</dbReference>
<evidence type="ECO:0000256" key="5">
    <source>
        <dbReference type="ARBA" id="ARBA00022723"/>
    </source>
</evidence>
<dbReference type="InterPro" id="IPR027409">
    <property type="entry name" value="GroEL-like_apical_dom_sf"/>
</dbReference>
<evidence type="ECO:0000256" key="1">
    <source>
        <dbReference type="ARBA" id="ARBA00004608"/>
    </source>
</evidence>
<dbReference type="Pfam" id="PF01504">
    <property type="entry name" value="PIP5K"/>
    <property type="match status" value="1"/>
</dbReference>
<evidence type="ECO:0000256" key="14">
    <source>
        <dbReference type="PROSITE-ProRule" id="PRU00091"/>
    </source>
</evidence>
<dbReference type="InterPro" id="IPR002498">
    <property type="entry name" value="PInositol-4-P-4/5-kinase_core"/>
</dbReference>
<evidence type="ECO:0000256" key="11">
    <source>
        <dbReference type="ARBA" id="ARBA00022840"/>
    </source>
</evidence>
<dbReference type="STRING" id="6293.A0A1I8F144"/>
<evidence type="ECO:0000256" key="7">
    <source>
        <dbReference type="ARBA" id="ARBA00022753"/>
    </source>
</evidence>
<evidence type="ECO:0000256" key="10">
    <source>
        <dbReference type="ARBA" id="ARBA00022833"/>
    </source>
</evidence>
<dbReference type="InterPro" id="IPR044769">
    <property type="entry name" value="PIKfyve_PIPKc"/>
</dbReference>
<dbReference type="CDD" id="cd15725">
    <property type="entry name" value="FYVE_PIKfyve_Fab1"/>
    <property type="match status" value="1"/>
</dbReference>
<keyword evidence="5" id="KW-0479">Metal-binding</keyword>
<keyword evidence="10" id="KW-0862">Zinc</keyword>
<dbReference type="SUPFAM" id="SSF56104">
    <property type="entry name" value="SAICAR synthase-like"/>
    <property type="match status" value="2"/>
</dbReference>
<evidence type="ECO:0000256" key="6">
    <source>
        <dbReference type="ARBA" id="ARBA00022741"/>
    </source>
</evidence>
<keyword evidence="8 14" id="KW-0863">Zinc-finger</keyword>
<dbReference type="GO" id="GO:0052810">
    <property type="term" value="F:1-phosphatidylinositol-5-kinase activity"/>
    <property type="evidence" value="ECO:0007669"/>
    <property type="project" value="UniProtKB-ARBA"/>
</dbReference>
<dbReference type="CDD" id="cd17300">
    <property type="entry name" value="PIPKc_PIKfyve"/>
    <property type="match status" value="1"/>
</dbReference>
<dbReference type="GO" id="GO:0010008">
    <property type="term" value="C:endosome membrane"/>
    <property type="evidence" value="ECO:0007669"/>
    <property type="project" value="UniProtKB-SubCell"/>
</dbReference>
<dbReference type="WBParaSite" id="maker-PairedContig_852-snap-gene-0.13-mRNA-1">
    <property type="protein sequence ID" value="maker-PairedContig_852-snap-gene-0.13-mRNA-1"/>
    <property type="gene ID" value="maker-PairedContig_852-snap-gene-0.13"/>
</dbReference>
<evidence type="ECO:0000256" key="12">
    <source>
        <dbReference type="ARBA" id="ARBA00023136"/>
    </source>
</evidence>
<dbReference type="GO" id="GO:0046854">
    <property type="term" value="P:phosphatidylinositol phosphate biosynthetic process"/>
    <property type="evidence" value="ECO:0007669"/>
    <property type="project" value="TreeGrafter"/>
</dbReference>
<dbReference type="InterPro" id="IPR013083">
    <property type="entry name" value="Znf_RING/FYVE/PHD"/>
</dbReference>
<dbReference type="Gene3D" id="3.30.810.10">
    <property type="entry name" value="2-Layer Sandwich"/>
    <property type="match status" value="1"/>
</dbReference>
<dbReference type="InterPro" id="IPR017455">
    <property type="entry name" value="Znf_FYVE-rel"/>
</dbReference>
<dbReference type="FunFam" id="3.30.40.10:FF:000057">
    <property type="entry name" value="1-phosphatidylinositol 3-phosphate 5-kinase isoform X1"/>
    <property type="match status" value="1"/>
</dbReference>
<evidence type="ECO:0000259" key="16">
    <source>
        <dbReference type="PROSITE" id="PS50178"/>
    </source>
</evidence>
<sequence>MKFHSARCQSSLMREQFQGMEPTDGSTACITYFTPHPEELVDESVASTSAGIFGNLFSRIFKPSKDITIANNARDTTTMSISSSESFKTFDPPRHDDVGKVSDISMENEIGDTGGNSKDGNSSDILEQRKRSYIRFASIFKARNPGLLDYERSNFRRYWMPDSSGRECYECQERFTAFRRRHHCRLCGQIFCSKCCGIQVSGSLLGYTGDLRLCTYCADIVISNLPQAETKLEDGPSSSACDQKLNYGTDVSVSTIFAGPVSWSLNSPIIADENNENGTSFRCAVPRKSSVKLDTPTQLSVTELAIYNSNVQYSATHDVGDDLEPEWVKNIEMTDNVKPLDSSNLKLESMDYSHSTSQKDDMNIENRSNFHVAELDNEQIVRKASPSKAENDDLRFNETIERCFEIQSEKLILQLFNREGLDPKEWWEIIWSVSHVVSSMVKVDMEGRKNVNVMKHAHIKNLHVAVEKPSAKVIEGTICSKSVRHESMPNEIRNASVLTLEGSIEYERVNDKLSSIEPIISQESEYLRNQVERMLSHRPSVVLVERNVAGLAVQMLLRAGVTLVSNIKPRVLQRIARSTGADVMPSLDAQILNQKIGFCPFFRQEKVRLMNGKYKCLLVFEECPPELGCSVLLRSSSKRDLRAAKRILHYAILMLYSSHLEVKLLSTCGTTLTNRSADCDICSINAAELDTNKGNFCKRLKKSTLSPSPLIDFGIPFLETSKGRRCSLRKFFNRFISSLATEDNGTRNSASRYEIVFRDCSDYKAEENYSLKRYVHSFVKNITLTEVDEDAISSFRAFSGCMFRFSVHKQNRDRLRKETVSNREIEDVLDPFAHQHISVLFGSFCPKSPNAPLFCIRPWVVNMDYYGVNDMSLGDFLRKYCFNRAYQCPSTNCDLPMMEHSRRLVHRNVCVEITTQNYVHLSGDFSSAVAEQNDILLTWHYCPKCKSSSAVVPLPESVCRLSFARYLNYLANGAYATCKINSFLQKCDHCCFHQHERNVALNNLVTTFKVLLVRPFHVTFSPLVCTVEPVMFTRKFVAESKNEIEETAAAIFKIMSEQIENLLKYSGNSLYSTCHAQATEILRDARSAFNSAVKCFDPSGALTGEPIAIRSNDAVYTQATDTICRCRYIIQHAINLWNEQCQYFCQQIRAIKKCNGSGILPVNFGFTSIVEDNMEGNKINNEQTLLANHMQINTLDFELIPLESPFLAECHFGLPLPSVGLAAVVVRDMIDRKGAAHPDIGSIIAYALSSVEYNTKRRKQRDSAYNVFVEVESVTVANYEHIEVDFADDKAQYYVKIYYAERFHMLRKLLFVEGEDCFIRSLSSSRSWSPQGGKSGASFYRTQASFSIIWTIFMLKKLELYKELRECLKKKIDYCIQRIVYAVKEFRDDRFVFKQMSRFEIQSFVKFGPNYFSYVSTAMTDNKLTTLCKVYGVYRICYKNKSSGQQLKVDVLVMEYLFYRRNVKQVWDLKGSQRNRMASEGKRTADLVLLDENLVKDLWNNQLYVHPHSKAALSMAISNDSHFLSAQHVMDYSLLVGVDETNSELILGIVDYMRTYTLDKKLESWVKIVAIPGAHLPTVISPEMYCTRFFDAIDTYFPIAPDQWTGLGSALSSSDY</sequence>
<evidence type="ECO:0000256" key="15">
    <source>
        <dbReference type="PROSITE-ProRule" id="PRU00781"/>
    </source>
</evidence>
<dbReference type="GO" id="GO:0008270">
    <property type="term" value="F:zinc ion binding"/>
    <property type="evidence" value="ECO:0007669"/>
    <property type="project" value="UniProtKB-KW"/>
</dbReference>
<accession>A0A1I8F144</accession>
<keyword evidence="7" id="KW-0967">Endosome</keyword>
<keyword evidence="9 15" id="KW-0418">Kinase</keyword>
<dbReference type="Gene3D" id="3.30.800.10">
    <property type="entry name" value="Phosphatidylinositol Phosphate Kinase II Beta"/>
    <property type="match status" value="2"/>
</dbReference>
<dbReference type="InterPro" id="IPR027483">
    <property type="entry name" value="PInositol-4-P-4/5-kinase_C_sf"/>
</dbReference>
<organism evidence="18">
    <name type="scientific">Wuchereria bancrofti</name>
    <dbReference type="NCBI Taxonomy" id="6293"/>
    <lineage>
        <taxon>Eukaryota</taxon>
        <taxon>Metazoa</taxon>
        <taxon>Ecdysozoa</taxon>
        <taxon>Nematoda</taxon>
        <taxon>Chromadorea</taxon>
        <taxon>Rhabditida</taxon>
        <taxon>Spirurina</taxon>
        <taxon>Spiruromorpha</taxon>
        <taxon>Filarioidea</taxon>
        <taxon>Onchocercidae</taxon>
        <taxon>Wuchereria</taxon>
    </lineage>
</organism>
<dbReference type="Pfam" id="PF01363">
    <property type="entry name" value="FYVE"/>
    <property type="match status" value="1"/>
</dbReference>
<dbReference type="FunFam" id="3.50.7.10:FF:000007">
    <property type="entry name" value="1-phosphatidylinositol 3-phosphate 5-kinase isoform X1"/>
    <property type="match status" value="1"/>
</dbReference>
<keyword evidence="3" id="KW-0597">Phosphoprotein</keyword>
<dbReference type="Gene3D" id="3.50.7.10">
    <property type="entry name" value="GroEL"/>
    <property type="match status" value="1"/>
</dbReference>
<dbReference type="EC" id="2.7.1.150" evidence="2"/>
<dbReference type="SMART" id="SM00064">
    <property type="entry name" value="FYVE"/>
    <property type="match status" value="1"/>
</dbReference>
<dbReference type="PANTHER" id="PTHR45748:SF7">
    <property type="entry name" value="1-PHOSPHATIDYLINOSITOL 3-PHOSPHATE 5-KINASE-RELATED"/>
    <property type="match status" value="1"/>
</dbReference>
<dbReference type="GO" id="GO:0016192">
    <property type="term" value="P:vesicle-mediated transport"/>
    <property type="evidence" value="ECO:0007669"/>
    <property type="project" value="UniProtKB-ARBA"/>
</dbReference>
<dbReference type="GO" id="GO:0000285">
    <property type="term" value="F:1-phosphatidylinositol-3-phosphate 5-kinase activity"/>
    <property type="evidence" value="ECO:0007669"/>
    <property type="project" value="UniProtKB-EC"/>
</dbReference>
<comment type="catalytic activity">
    <reaction evidence="13">
        <text>a 1,2-diacyl-sn-glycero-3-phospho-(1D-myo-inositol-3-phosphate) + ATP = a 1,2-diacyl-sn-glycero-3-phospho-(1D-myo-inositol-3,5-bisphosphate) + ADP + H(+)</text>
        <dbReference type="Rhea" id="RHEA:13609"/>
        <dbReference type="ChEBI" id="CHEBI:15378"/>
        <dbReference type="ChEBI" id="CHEBI:30616"/>
        <dbReference type="ChEBI" id="CHEBI:57923"/>
        <dbReference type="ChEBI" id="CHEBI:58088"/>
        <dbReference type="ChEBI" id="CHEBI:456216"/>
        <dbReference type="EC" id="2.7.1.150"/>
    </reaction>
    <physiologicalReaction direction="left-to-right" evidence="13">
        <dbReference type="Rhea" id="RHEA:13610"/>
    </physiologicalReaction>
</comment>
<dbReference type="SMART" id="SM00330">
    <property type="entry name" value="PIPKc"/>
    <property type="match status" value="1"/>
</dbReference>
<evidence type="ECO:0000259" key="17">
    <source>
        <dbReference type="PROSITE" id="PS51455"/>
    </source>
</evidence>
<feature type="domain" description="FYVE-type" evidence="16">
    <location>
        <begin position="162"/>
        <end position="222"/>
    </location>
</feature>
<keyword evidence="12" id="KW-0472">Membrane</keyword>
<dbReference type="FunFam" id="3.30.810.10:FF:000001">
    <property type="entry name" value="1-phosphatidylinositol 3-phosphate 5-kinase FAB1"/>
    <property type="match status" value="1"/>
</dbReference>
<keyword evidence="11 15" id="KW-0067">ATP-binding</keyword>
<evidence type="ECO:0000256" key="2">
    <source>
        <dbReference type="ARBA" id="ARBA00012009"/>
    </source>
</evidence>
<protein>
    <recommendedName>
        <fullName evidence="2">1-phosphatidylinositol-3-phosphate 5-kinase</fullName>
        <ecNumber evidence="2">2.7.1.150</ecNumber>
    </recommendedName>
</protein>
<dbReference type="Gene3D" id="3.30.40.10">
    <property type="entry name" value="Zinc/RING finger domain, C3HC4 (zinc finger)"/>
    <property type="match status" value="1"/>
</dbReference>
<keyword evidence="4 15" id="KW-0808">Transferase</keyword>
<dbReference type="InterPro" id="IPR002423">
    <property type="entry name" value="Cpn60/GroEL/TCP-1"/>
</dbReference>
<evidence type="ECO:0000256" key="4">
    <source>
        <dbReference type="ARBA" id="ARBA00022679"/>
    </source>
</evidence>